<dbReference type="InterPro" id="IPR022357">
    <property type="entry name" value="MIP_CS"/>
</dbReference>
<evidence type="ECO:0000256" key="8">
    <source>
        <dbReference type="SAM" id="Phobius"/>
    </source>
</evidence>
<dbReference type="InParanoid" id="A0A2P5I1K8"/>
<evidence type="ECO:0000256" key="3">
    <source>
        <dbReference type="ARBA" id="ARBA00022448"/>
    </source>
</evidence>
<dbReference type="STRING" id="158607.A0A2P5I1K8"/>
<keyword evidence="4 8" id="KW-0812">Transmembrane</keyword>
<dbReference type="InterPro" id="IPR000425">
    <property type="entry name" value="MIP"/>
</dbReference>
<feature type="compositionally biased region" description="Basic and acidic residues" evidence="7">
    <location>
        <begin position="283"/>
        <end position="309"/>
    </location>
</feature>
<evidence type="ECO:0000256" key="7">
    <source>
        <dbReference type="SAM" id="MobiDB-lite"/>
    </source>
</evidence>
<dbReference type="PROSITE" id="PS00221">
    <property type="entry name" value="MIP"/>
    <property type="match status" value="1"/>
</dbReference>
<evidence type="ECO:0008006" key="11">
    <source>
        <dbReference type="Google" id="ProtNLM"/>
    </source>
</evidence>
<keyword evidence="5 8" id="KW-1133">Transmembrane helix</keyword>
<evidence type="ECO:0000256" key="4">
    <source>
        <dbReference type="ARBA" id="ARBA00022692"/>
    </source>
</evidence>
<feature type="transmembrane region" description="Helical" evidence="8">
    <location>
        <begin position="367"/>
        <end position="386"/>
    </location>
</feature>
<comment type="subcellular location">
    <subcellularLocation>
        <location evidence="1">Membrane</location>
        <topology evidence="1">Multi-pass membrane protein</topology>
    </subcellularLocation>
</comment>
<keyword evidence="3" id="KW-0813">Transport</keyword>
<dbReference type="GO" id="GO:0015254">
    <property type="term" value="F:glycerol channel activity"/>
    <property type="evidence" value="ECO:0007669"/>
    <property type="project" value="TreeGrafter"/>
</dbReference>
<evidence type="ECO:0000256" key="5">
    <source>
        <dbReference type="ARBA" id="ARBA00022989"/>
    </source>
</evidence>
<keyword evidence="10" id="KW-1185">Reference proteome</keyword>
<name>A0A2P5I1K8_DIAHE</name>
<dbReference type="Pfam" id="PF00230">
    <property type="entry name" value="MIP"/>
    <property type="match status" value="1"/>
</dbReference>
<evidence type="ECO:0000256" key="2">
    <source>
        <dbReference type="ARBA" id="ARBA00006175"/>
    </source>
</evidence>
<proteinExistence type="inferred from homology"/>
<dbReference type="EMBL" id="MAVT02000380">
    <property type="protein sequence ID" value="POS76347.1"/>
    <property type="molecule type" value="Genomic_DNA"/>
</dbReference>
<dbReference type="InterPro" id="IPR050363">
    <property type="entry name" value="MIP/Aquaporin"/>
</dbReference>
<feature type="compositionally biased region" description="Low complexity" evidence="7">
    <location>
        <begin position="256"/>
        <end position="279"/>
    </location>
</feature>
<feature type="region of interest" description="Disordered" evidence="7">
    <location>
        <begin position="1"/>
        <end position="312"/>
    </location>
</feature>
<comment type="similarity">
    <text evidence="2">Belongs to the MIP/aquaporin (TC 1.A.8) family.</text>
</comment>
<dbReference type="OrthoDB" id="3222at2759"/>
<accession>A0A2P5I1K8</accession>
<feature type="transmembrane region" description="Helical" evidence="8">
    <location>
        <begin position="460"/>
        <end position="478"/>
    </location>
</feature>
<keyword evidence="6 8" id="KW-0472">Membrane</keyword>
<feature type="compositionally biased region" description="Basic and acidic residues" evidence="7">
    <location>
        <begin position="63"/>
        <end position="88"/>
    </location>
</feature>
<evidence type="ECO:0000256" key="6">
    <source>
        <dbReference type="ARBA" id="ARBA00023136"/>
    </source>
</evidence>
<evidence type="ECO:0000313" key="9">
    <source>
        <dbReference type="EMBL" id="POS76347.1"/>
    </source>
</evidence>
<evidence type="ECO:0000256" key="1">
    <source>
        <dbReference type="ARBA" id="ARBA00004141"/>
    </source>
</evidence>
<dbReference type="NCBIfam" id="TIGR00861">
    <property type="entry name" value="MIP"/>
    <property type="match status" value="1"/>
</dbReference>
<feature type="compositionally biased region" description="Polar residues" evidence="7">
    <location>
        <begin position="241"/>
        <end position="255"/>
    </location>
</feature>
<reference evidence="9" key="1">
    <citation type="submission" date="2017-09" db="EMBL/GenBank/DDBJ databases">
        <title>Polyketide synthases of a Diaporthe helianthi virulent isolate.</title>
        <authorList>
            <person name="Baroncelli R."/>
        </authorList>
    </citation>
    <scope>NUCLEOTIDE SEQUENCE [LARGE SCALE GENOMIC DNA]</scope>
    <source>
        <strain evidence="9">7/96</strain>
    </source>
</reference>
<organism evidence="9 10">
    <name type="scientific">Diaporthe helianthi</name>
    <dbReference type="NCBI Taxonomy" id="158607"/>
    <lineage>
        <taxon>Eukaryota</taxon>
        <taxon>Fungi</taxon>
        <taxon>Dikarya</taxon>
        <taxon>Ascomycota</taxon>
        <taxon>Pezizomycotina</taxon>
        <taxon>Sordariomycetes</taxon>
        <taxon>Sordariomycetidae</taxon>
        <taxon>Diaporthales</taxon>
        <taxon>Diaporthaceae</taxon>
        <taxon>Diaporthe</taxon>
    </lineage>
</organism>
<feature type="transmembrane region" description="Helical" evidence="8">
    <location>
        <begin position="328"/>
        <end position="347"/>
    </location>
</feature>
<protein>
    <recommendedName>
        <fullName evidence="11">MIP family channel protein</fullName>
    </recommendedName>
</protein>
<feature type="compositionally biased region" description="Basic and acidic residues" evidence="7">
    <location>
        <begin position="25"/>
        <end position="37"/>
    </location>
</feature>
<evidence type="ECO:0000313" key="10">
    <source>
        <dbReference type="Proteomes" id="UP000094444"/>
    </source>
</evidence>
<dbReference type="InterPro" id="IPR023271">
    <property type="entry name" value="Aquaporin-like"/>
</dbReference>
<comment type="caution">
    <text evidence="9">The sequence shown here is derived from an EMBL/GenBank/DDBJ whole genome shotgun (WGS) entry which is preliminary data.</text>
</comment>
<feature type="compositionally biased region" description="Polar residues" evidence="7">
    <location>
        <begin position="107"/>
        <end position="127"/>
    </location>
</feature>
<feature type="compositionally biased region" description="Basic and acidic residues" evidence="7">
    <location>
        <begin position="192"/>
        <end position="207"/>
    </location>
</feature>
<dbReference type="AlphaFoldDB" id="A0A2P5I1K8"/>
<feature type="transmembrane region" description="Helical" evidence="8">
    <location>
        <begin position="407"/>
        <end position="429"/>
    </location>
</feature>
<dbReference type="GO" id="GO:0005886">
    <property type="term" value="C:plasma membrane"/>
    <property type="evidence" value="ECO:0007669"/>
    <property type="project" value="TreeGrafter"/>
</dbReference>
<gene>
    <name evidence="9" type="ORF">DHEL01_v205261</name>
</gene>
<feature type="transmembrane region" description="Helical" evidence="8">
    <location>
        <begin position="490"/>
        <end position="508"/>
    </location>
</feature>
<sequence length="590" mass="65181">MALRPLRGFEIDSDLGSIMESMSGEESREPRGEDHPDGLNGSREGQPGNSKHEETTETPNRPVVERQGDYFHRDPKQSEISKHTRGTDKPSGGNSDQTKKRPAMASRPSTSTSYTLGRMNENPQISDKMSRVMAQLDDEGMGNLEQLINEFAKQQAKPKGQLTSSDYRDQNPWYDQEKNKPNFSLGEPLPHVGEEKGPGREQEREKPVFSLGEPLPHTVRRSKPANNNNNDDDDDDVEQGLRNTETNDMAANSDETLQQPTRSQTSPQQQIQKQQGDQTEGTETARKFQIDGDTHGGQREQDAAEEGRTDPNSMRNWWARFRAQYPELMAEFLCTAMSVFLGVAGTLSVNLSRNQESQYGTYETLCWAWGLAFMFGIYMGGGVSGAHMNPAISISLAMYRGFPWRRCAAYVIVQVIGAFAGGILAYALYYDAIMEVDPTMTETYTSWCAVPQPWVRPATAFFSEFLGSAVIMVAVLSLGDDQNNPPGAGMHAFIIGLLVAVCKMTIGYNTGGALNPAADLGPRLAALAGGYRSPDLFKTGFWAYGPWGASISGALIGSAVYDAVVFVGSESPINYRWSKEQHKWRAFMKK</sequence>
<dbReference type="Gene3D" id="1.20.1080.10">
    <property type="entry name" value="Glycerol uptake facilitator protein"/>
    <property type="match status" value="1"/>
</dbReference>
<dbReference type="Proteomes" id="UP000094444">
    <property type="component" value="Unassembled WGS sequence"/>
</dbReference>
<dbReference type="GO" id="GO:0015250">
    <property type="term" value="F:water channel activity"/>
    <property type="evidence" value="ECO:0007669"/>
    <property type="project" value="TreeGrafter"/>
</dbReference>
<dbReference type="PANTHER" id="PTHR43829:SF24">
    <property type="entry name" value="MIP AQUAPORIN (EUROFUNG)"/>
    <property type="match status" value="1"/>
</dbReference>
<dbReference type="CDD" id="cd00333">
    <property type="entry name" value="MIP"/>
    <property type="match status" value="1"/>
</dbReference>
<dbReference type="PANTHER" id="PTHR43829">
    <property type="entry name" value="AQUAPORIN OR AQUAGLYCEROPORIN RELATED"/>
    <property type="match status" value="1"/>
</dbReference>
<dbReference type="SUPFAM" id="SSF81338">
    <property type="entry name" value="Aquaporin-like"/>
    <property type="match status" value="1"/>
</dbReference>
<feature type="transmembrane region" description="Helical" evidence="8">
    <location>
        <begin position="547"/>
        <end position="569"/>
    </location>
</feature>
<dbReference type="PRINTS" id="PR00783">
    <property type="entry name" value="MINTRINSICP"/>
</dbReference>